<dbReference type="AlphaFoldDB" id="A0AAV4V4W2"/>
<evidence type="ECO:0000313" key="2">
    <source>
        <dbReference type="Proteomes" id="UP001054945"/>
    </source>
</evidence>
<name>A0AAV4V4W2_CAEEX</name>
<evidence type="ECO:0000313" key="1">
    <source>
        <dbReference type="EMBL" id="GIY65156.1"/>
    </source>
</evidence>
<proteinExistence type="predicted"/>
<keyword evidence="2" id="KW-1185">Reference proteome</keyword>
<dbReference type="EMBL" id="BPLR01013967">
    <property type="protein sequence ID" value="GIY65156.1"/>
    <property type="molecule type" value="Genomic_DNA"/>
</dbReference>
<reference evidence="1 2" key="1">
    <citation type="submission" date="2021-06" db="EMBL/GenBank/DDBJ databases">
        <title>Caerostris extrusa draft genome.</title>
        <authorList>
            <person name="Kono N."/>
            <person name="Arakawa K."/>
        </authorList>
    </citation>
    <scope>NUCLEOTIDE SEQUENCE [LARGE SCALE GENOMIC DNA]</scope>
</reference>
<protein>
    <submittedName>
        <fullName evidence="1">Uncharacterized protein</fullName>
    </submittedName>
</protein>
<gene>
    <name evidence="1" type="ORF">CEXT_423491</name>
</gene>
<dbReference type="Proteomes" id="UP001054945">
    <property type="component" value="Unassembled WGS sequence"/>
</dbReference>
<accession>A0AAV4V4W2</accession>
<organism evidence="1 2">
    <name type="scientific">Caerostris extrusa</name>
    <name type="common">Bark spider</name>
    <name type="synonym">Caerostris bankana</name>
    <dbReference type="NCBI Taxonomy" id="172846"/>
    <lineage>
        <taxon>Eukaryota</taxon>
        <taxon>Metazoa</taxon>
        <taxon>Ecdysozoa</taxon>
        <taxon>Arthropoda</taxon>
        <taxon>Chelicerata</taxon>
        <taxon>Arachnida</taxon>
        <taxon>Araneae</taxon>
        <taxon>Araneomorphae</taxon>
        <taxon>Entelegynae</taxon>
        <taxon>Araneoidea</taxon>
        <taxon>Araneidae</taxon>
        <taxon>Caerostris</taxon>
    </lineage>
</organism>
<sequence>MYMTRYYDNKTLSVTLPHCGQDASLYSLPNRRSRRHRDLSRALAARESNSTRSIEDISILSSSQMVGREKDIAYENGVPRI</sequence>
<comment type="caution">
    <text evidence="1">The sequence shown here is derived from an EMBL/GenBank/DDBJ whole genome shotgun (WGS) entry which is preliminary data.</text>
</comment>